<evidence type="ECO:0000313" key="3">
    <source>
        <dbReference type="Proteomes" id="UP000887013"/>
    </source>
</evidence>
<protein>
    <submittedName>
        <fullName evidence="2">Uncharacterized protein</fullName>
    </submittedName>
</protein>
<evidence type="ECO:0000256" key="1">
    <source>
        <dbReference type="SAM" id="MobiDB-lite"/>
    </source>
</evidence>
<proteinExistence type="predicted"/>
<keyword evidence="3" id="KW-1185">Reference proteome</keyword>
<sequence length="87" mass="9120">MHGIRGDKYQRNRKEKKRAVGGGGVDSPNEKLVLIAGNAICLRPGRRPPGPATSPTTPAPDDDVRGGRGGRSVQKPLPASRRPTSGA</sequence>
<accession>A0A8X6MR19</accession>
<dbReference type="EMBL" id="BMAW01001210">
    <property type="protein sequence ID" value="GFS73122.1"/>
    <property type="molecule type" value="Genomic_DNA"/>
</dbReference>
<feature type="compositionally biased region" description="Basic and acidic residues" evidence="1">
    <location>
        <begin position="1"/>
        <end position="12"/>
    </location>
</feature>
<name>A0A8X6MR19_NEPPI</name>
<reference evidence="2" key="1">
    <citation type="submission" date="2020-08" db="EMBL/GenBank/DDBJ databases">
        <title>Multicomponent nature underlies the extraordinary mechanical properties of spider dragline silk.</title>
        <authorList>
            <person name="Kono N."/>
            <person name="Nakamura H."/>
            <person name="Mori M."/>
            <person name="Yoshida Y."/>
            <person name="Ohtoshi R."/>
            <person name="Malay A.D."/>
            <person name="Moran D.A.P."/>
            <person name="Tomita M."/>
            <person name="Numata K."/>
            <person name="Arakawa K."/>
        </authorList>
    </citation>
    <scope>NUCLEOTIDE SEQUENCE</scope>
</reference>
<evidence type="ECO:0000313" key="2">
    <source>
        <dbReference type="EMBL" id="GFS73122.1"/>
    </source>
</evidence>
<gene>
    <name evidence="2" type="ORF">NPIL_298521</name>
</gene>
<comment type="caution">
    <text evidence="2">The sequence shown here is derived from an EMBL/GenBank/DDBJ whole genome shotgun (WGS) entry which is preliminary data.</text>
</comment>
<dbReference type="AlphaFoldDB" id="A0A8X6MR19"/>
<feature type="region of interest" description="Disordered" evidence="1">
    <location>
        <begin position="1"/>
        <end position="87"/>
    </location>
</feature>
<organism evidence="2 3">
    <name type="scientific">Nephila pilipes</name>
    <name type="common">Giant wood spider</name>
    <name type="synonym">Nephila maculata</name>
    <dbReference type="NCBI Taxonomy" id="299642"/>
    <lineage>
        <taxon>Eukaryota</taxon>
        <taxon>Metazoa</taxon>
        <taxon>Ecdysozoa</taxon>
        <taxon>Arthropoda</taxon>
        <taxon>Chelicerata</taxon>
        <taxon>Arachnida</taxon>
        <taxon>Araneae</taxon>
        <taxon>Araneomorphae</taxon>
        <taxon>Entelegynae</taxon>
        <taxon>Araneoidea</taxon>
        <taxon>Nephilidae</taxon>
        <taxon>Nephila</taxon>
    </lineage>
</organism>
<dbReference type="Proteomes" id="UP000887013">
    <property type="component" value="Unassembled WGS sequence"/>
</dbReference>